<feature type="domain" description="Calcineurin-like phosphoesterase" evidence="6">
    <location>
        <begin position="3"/>
        <end position="218"/>
    </location>
</feature>
<evidence type="ECO:0000256" key="3">
    <source>
        <dbReference type="ARBA" id="ARBA00022722"/>
    </source>
</evidence>
<comment type="similarity">
    <text evidence="1">Belongs to the SbcD family.</text>
</comment>
<accession>A0ABV0JAF4</accession>
<dbReference type="RefSeq" id="WP_190432539.1">
    <property type="nucleotide sequence ID" value="NZ_JAMPKM010000007.1"/>
</dbReference>
<proteinExistence type="inferred from homology"/>
<dbReference type="InterPro" id="IPR004843">
    <property type="entry name" value="Calcineurin-like_PHP"/>
</dbReference>
<comment type="caution">
    <text evidence="7">The sequence shown here is derived from an EMBL/GenBank/DDBJ whole genome shotgun (WGS) entry which is preliminary data.</text>
</comment>
<evidence type="ECO:0000256" key="2">
    <source>
        <dbReference type="ARBA" id="ARBA00013365"/>
    </source>
</evidence>
<dbReference type="InterPro" id="IPR029052">
    <property type="entry name" value="Metallo-depent_PP-like"/>
</dbReference>
<evidence type="ECO:0000256" key="1">
    <source>
        <dbReference type="ARBA" id="ARBA00010555"/>
    </source>
</evidence>
<dbReference type="PANTHER" id="PTHR30337:SF0">
    <property type="entry name" value="NUCLEASE SBCCD SUBUNIT D"/>
    <property type="match status" value="1"/>
</dbReference>
<dbReference type="InterPro" id="IPR050535">
    <property type="entry name" value="DNA_Repair-Maintenance_Comp"/>
</dbReference>
<keyword evidence="8" id="KW-1185">Reference proteome</keyword>
<gene>
    <name evidence="7" type="ORF">NC998_13470</name>
</gene>
<dbReference type="CDD" id="cd00840">
    <property type="entry name" value="MPP_Mre11_N"/>
    <property type="match status" value="1"/>
</dbReference>
<evidence type="ECO:0000259" key="6">
    <source>
        <dbReference type="Pfam" id="PF00149"/>
    </source>
</evidence>
<dbReference type="Proteomes" id="UP001464891">
    <property type="component" value="Unassembled WGS sequence"/>
</dbReference>
<dbReference type="SUPFAM" id="SSF56300">
    <property type="entry name" value="Metallo-dependent phosphatases"/>
    <property type="match status" value="1"/>
</dbReference>
<keyword evidence="4" id="KW-0378">Hydrolase</keyword>
<keyword evidence="5 7" id="KW-0269">Exonuclease</keyword>
<protein>
    <recommendedName>
        <fullName evidence="2">Nuclease SbcCD subunit D</fullName>
    </recommendedName>
</protein>
<keyword evidence="3" id="KW-0540">Nuclease</keyword>
<sequence>MPRFLHVADVHLGLDRYDTPQRTKDFFLAFRDVLERYAIDEQVDFVLIAGDLFEHRQVLPAVLNQAQVCFEMLREAGIPVLAIEGNHDNRPYATKTSWLRYMADWEYVILLEPKEDTEDGASLFDPWTPEAKAGGYIDLPCGVRVLGSRWYGASAPQMIEKLAHSIQQLPPGPPHTVMMFHHGMDGQIARYTGALRLEAVNPLREAGVEYLALGHIHKNYELEGWIFNPGSIEANSIAENLQQTPRGAYLVEINGTGIRAELKQDYYQRRMIRLNLEANKQQTQAELEQAAIAYIQSAAKSGKTPDAIVELRIHGQVGFNRLDLNVRDLRDELHQLSEALIFLLKYDAIGTEYETPMIGNGEEPPPRTAIELQAYTDLLAANNAYQDQAGAIAKGLVELKDLVLDNRPEAELYELAQQLLKDPTT</sequence>
<dbReference type="Pfam" id="PF00149">
    <property type="entry name" value="Metallophos"/>
    <property type="match status" value="1"/>
</dbReference>
<dbReference type="GO" id="GO:0004527">
    <property type="term" value="F:exonuclease activity"/>
    <property type="evidence" value="ECO:0007669"/>
    <property type="project" value="UniProtKB-KW"/>
</dbReference>
<evidence type="ECO:0000256" key="4">
    <source>
        <dbReference type="ARBA" id="ARBA00022801"/>
    </source>
</evidence>
<evidence type="ECO:0000256" key="5">
    <source>
        <dbReference type="ARBA" id="ARBA00022839"/>
    </source>
</evidence>
<reference evidence="7 8" key="1">
    <citation type="submission" date="2022-04" db="EMBL/GenBank/DDBJ databases">
        <title>Positive selection, recombination, and allopatry shape intraspecific diversity of widespread and dominant cyanobacteria.</title>
        <authorList>
            <person name="Wei J."/>
            <person name="Shu W."/>
            <person name="Hu C."/>
        </authorList>
    </citation>
    <scope>NUCLEOTIDE SEQUENCE [LARGE SCALE GENOMIC DNA]</scope>
    <source>
        <strain evidence="7 8">GB2-A4</strain>
    </source>
</reference>
<dbReference type="InterPro" id="IPR041796">
    <property type="entry name" value="Mre11_N"/>
</dbReference>
<dbReference type="EMBL" id="JAMPKM010000007">
    <property type="protein sequence ID" value="MEP0818105.1"/>
    <property type="molecule type" value="Genomic_DNA"/>
</dbReference>
<dbReference type="PANTHER" id="PTHR30337">
    <property type="entry name" value="COMPONENT OF ATP-DEPENDENT DSDNA EXONUCLEASE"/>
    <property type="match status" value="1"/>
</dbReference>
<organism evidence="7 8">
    <name type="scientific">Trichocoleus desertorum GB2-A4</name>
    <dbReference type="NCBI Taxonomy" id="2933944"/>
    <lineage>
        <taxon>Bacteria</taxon>
        <taxon>Bacillati</taxon>
        <taxon>Cyanobacteriota</taxon>
        <taxon>Cyanophyceae</taxon>
        <taxon>Leptolyngbyales</taxon>
        <taxon>Trichocoleusaceae</taxon>
        <taxon>Trichocoleus</taxon>
    </lineage>
</organism>
<name>A0ABV0JAF4_9CYAN</name>
<evidence type="ECO:0000313" key="8">
    <source>
        <dbReference type="Proteomes" id="UP001464891"/>
    </source>
</evidence>
<evidence type="ECO:0000313" key="7">
    <source>
        <dbReference type="EMBL" id="MEP0818105.1"/>
    </source>
</evidence>
<dbReference type="Gene3D" id="3.60.21.10">
    <property type="match status" value="1"/>
</dbReference>